<evidence type="ECO:0000313" key="3">
    <source>
        <dbReference type="Proteomes" id="UP000190074"/>
    </source>
</evidence>
<dbReference type="RefSeq" id="WP_079626771.1">
    <property type="nucleotide sequence ID" value="NZ_FVGW01000006.1"/>
</dbReference>
<protein>
    <submittedName>
        <fullName evidence="2">Uncharacterized protein</fullName>
    </submittedName>
</protein>
<evidence type="ECO:0000256" key="1">
    <source>
        <dbReference type="SAM" id="MobiDB-lite"/>
    </source>
</evidence>
<gene>
    <name evidence="2" type="ORF">SAMEA2259716_03394</name>
</gene>
<accession>A0A1T8PD21</accession>
<name>A0A1T8PD21_9MYCO</name>
<dbReference type="Proteomes" id="UP000190074">
    <property type="component" value="Unassembled WGS sequence"/>
</dbReference>
<sequence length="124" mass="13012">MASVTEKKILVATWEYLDADGLRRRAFFGDIVRLTDAEVDRAQAAGVFAAAVAHEDPAPAGDDGAASGDGGTEAPQDPGAQTGGERPKKAASKATWVAYAVSRGMDEAEAKAMNRDDLVQKFSE</sequence>
<dbReference type="AlphaFoldDB" id="A0A1T8PD21"/>
<organism evidence="2 3">
    <name type="scientific">Mycobacteroides abscessus subsp. massiliense</name>
    <dbReference type="NCBI Taxonomy" id="1962118"/>
    <lineage>
        <taxon>Bacteria</taxon>
        <taxon>Bacillati</taxon>
        <taxon>Actinomycetota</taxon>
        <taxon>Actinomycetes</taxon>
        <taxon>Mycobacteriales</taxon>
        <taxon>Mycobacteriaceae</taxon>
        <taxon>Mycobacteroides</taxon>
        <taxon>Mycobacteroides abscessus</taxon>
    </lineage>
</organism>
<feature type="region of interest" description="Disordered" evidence="1">
    <location>
        <begin position="53"/>
        <end position="93"/>
    </location>
</feature>
<evidence type="ECO:0000313" key="2">
    <source>
        <dbReference type="EMBL" id="SKM29355.1"/>
    </source>
</evidence>
<proteinExistence type="predicted"/>
<reference evidence="2 3" key="1">
    <citation type="submission" date="2016-11" db="EMBL/GenBank/DDBJ databases">
        <authorList>
            <consortium name="Pathogen Informatics"/>
        </authorList>
    </citation>
    <scope>NUCLEOTIDE SEQUENCE [LARGE SCALE GENOMIC DNA]</scope>
    <source>
        <strain evidence="2 3">911</strain>
    </source>
</reference>
<dbReference type="EMBL" id="FVGW01000006">
    <property type="protein sequence ID" value="SKM29355.1"/>
    <property type="molecule type" value="Genomic_DNA"/>
</dbReference>
<feature type="compositionally biased region" description="Low complexity" evidence="1">
    <location>
        <begin position="53"/>
        <end position="66"/>
    </location>
</feature>